<dbReference type="Proteomes" id="UP000530234">
    <property type="component" value="Unassembled WGS sequence"/>
</dbReference>
<dbReference type="InterPro" id="IPR018764">
    <property type="entry name" value="RskA_C"/>
</dbReference>
<organism evidence="6 7">
    <name type="scientific">Streptomyces calidiresistens</name>
    <dbReference type="NCBI Taxonomy" id="1485586"/>
    <lineage>
        <taxon>Bacteria</taxon>
        <taxon>Bacillati</taxon>
        <taxon>Actinomycetota</taxon>
        <taxon>Actinomycetes</taxon>
        <taxon>Kitasatosporales</taxon>
        <taxon>Streptomycetaceae</taxon>
        <taxon>Streptomyces</taxon>
    </lineage>
</organism>
<evidence type="ECO:0000256" key="3">
    <source>
        <dbReference type="SAM" id="MobiDB-lite"/>
    </source>
</evidence>
<dbReference type="InterPro" id="IPR041916">
    <property type="entry name" value="Anti_sigma_zinc_sf"/>
</dbReference>
<feature type="compositionally biased region" description="Low complexity" evidence="3">
    <location>
        <begin position="149"/>
        <end position="168"/>
    </location>
</feature>
<evidence type="ECO:0000256" key="4">
    <source>
        <dbReference type="SAM" id="Phobius"/>
    </source>
</evidence>
<evidence type="ECO:0000256" key="1">
    <source>
        <dbReference type="ARBA" id="ARBA00023015"/>
    </source>
</evidence>
<feature type="compositionally biased region" description="Low complexity" evidence="3">
    <location>
        <begin position="120"/>
        <end position="140"/>
    </location>
</feature>
<sequence length="342" mass="34369">DSPAVPDPAVPDPGGPGGAAAGHHLPEEVLAALALDGARAAPTSAARDHLGGCVRCRAELTDLRGIVSAVRGAGAAEADVVAPPPGVWDAIAAEVEAEVRAPGPRDGTIDPLAPVPPDPAASADPTASRGESPELPESPEGTAGGRPVVPAEEGTAGPGAPTAAVPAARSGPDGDDPRPTSPVAIPGPRRRPVMFAVAASLMVGILIGSAGTWWQMSRDTAPIATPSAGYTAEYVRIDPPEGVDLPAVGRVRLDGGEETGHALVISVRGLPETSGYFEVWLMDEGAGKLIPIGVLDGEGTAVLPLPHNVDLGEYALVDVSEEPFNGSPDHSGKSIVRGPLRA</sequence>
<dbReference type="EMBL" id="VKHS01000742">
    <property type="protein sequence ID" value="MBB0232063.1"/>
    <property type="molecule type" value="Genomic_DNA"/>
</dbReference>
<dbReference type="GO" id="GO:0005886">
    <property type="term" value="C:plasma membrane"/>
    <property type="evidence" value="ECO:0007669"/>
    <property type="project" value="InterPro"/>
</dbReference>
<gene>
    <name evidence="6" type="ORF">FOE67_21835</name>
</gene>
<dbReference type="Pfam" id="PF10099">
    <property type="entry name" value="RskA_C"/>
    <property type="match status" value="1"/>
</dbReference>
<feature type="region of interest" description="Disordered" evidence="3">
    <location>
        <begin position="322"/>
        <end position="342"/>
    </location>
</feature>
<dbReference type="RefSeq" id="WP_182666614.1">
    <property type="nucleotide sequence ID" value="NZ_VKHS01000742.1"/>
</dbReference>
<feature type="domain" description="Anti-sigma K factor RskA C-terminal" evidence="5">
    <location>
        <begin position="196"/>
        <end position="332"/>
    </location>
</feature>
<evidence type="ECO:0000313" key="6">
    <source>
        <dbReference type="EMBL" id="MBB0232063.1"/>
    </source>
</evidence>
<comment type="caution">
    <text evidence="6">The sequence shown here is derived from an EMBL/GenBank/DDBJ whole genome shotgun (WGS) entry which is preliminary data.</text>
</comment>
<keyword evidence="7" id="KW-1185">Reference proteome</keyword>
<feature type="region of interest" description="Disordered" evidence="3">
    <location>
        <begin position="1"/>
        <end position="23"/>
    </location>
</feature>
<name>A0A7W3T771_9ACTN</name>
<evidence type="ECO:0000259" key="5">
    <source>
        <dbReference type="Pfam" id="PF10099"/>
    </source>
</evidence>
<feature type="compositionally biased region" description="Pro residues" evidence="3">
    <location>
        <begin position="1"/>
        <end position="14"/>
    </location>
</feature>
<keyword evidence="1" id="KW-0805">Transcription regulation</keyword>
<proteinExistence type="predicted"/>
<feature type="transmembrane region" description="Helical" evidence="4">
    <location>
        <begin position="193"/>
        <end position="214"/>
    </location>
</feature>
<protein>
    <recommendedName>
        <fullName evidence="5">Anti-sigma K factor RskA C-terminal domain-containing protein</fullName>
    </recommendedName>
</protein>
<feature type="non-terminal residue" evidence="6">
    <location>
        <position position="1"/>
    </location>
</feature>
<keyword evidence="4" id="KW-0812">Transmembrane</keyword>
<dbReference type="AlphaFoldDB" id="A0A7W3T771"/>
<accession>A0A7W3T771</accession>
<evidence type="ECO:0000256" key="2">
    <source>
        <dbReference type="ARBA" id="ARBA00023163"/>
    </source>
</evidence>
<reference evidence="7" key="1">
    <citation type="submission" date="2019-10" db="EMBL/GenBank/DDBJ databases">
        <title>Streptomyces sp. nov., a novel actinobacterium isolated from alkaline environment.</title>
        <authorList>
            <person name="Golinska P."/>
        </authorList>
    </citation>
    <scope>NUCLEOTIDE SEQUENCE [LARGE SCALE GENOMIC DNA]</scope>
    <source>
        <strain evidence="7">DSM 42108</strain>
    </source>
</reference>
<keyword evidence="4" id="KW-1133">Transmembrane helix</keyword>
<dbReference type="Gene3D" id="1.10.10.1320">
    <property type="entry name" value="Anti-sigma factor, zinc-finger domain"/>
    <property type="match status" value="1"/>
</dbReference>
<evidence type="ECO:0000313" key="7">
    <source>
        <dbReference type="Proteomes" id="UP000530234"/>
    </source>
</evidence>
<feature type="region of interest" description="Disordered" evidence="3">
    <location>
        <begin position="101"/>
        <end position="188"/>
    </location>
</feature>
<keyword evidence="2" id="KW-0804">Transcription</keyword>
<keyword evidence="4" id="KW-0472">Membrane</keyword>